<dbReference type="Proteomes" id="UP000675163">
    <property type="component" value="Unassembled WGS sequence"/>
</dbReference>
<dbReference type="InterPro" id="IPR001977">
    <property type="entry name" value="Depp_CoAkinase"/>
</dbReference>
<dbReference type="NCBIfam" id="NF002879">
    <property type="entry name" value="PRK03333.1"/>
    <property type="match status" value="1"/>
</dbReference>
<evidence type="ECO:0000313" key="6">
    <source>
        <dbReference type="Proteomes" id="UP000675163"/>
    </source>
</evidence>
<evidence type="ECO:0000313" key="5">
    <source>
        <dbReference type="EMBL" id="MBP1325433.1"/>
    </source>
</evidence>
<dbReference type="GO" id="GO:0015937">
    <property type="term" value="P:coenzyme A biosynthetic process"/>
    <property type="evidence" value="ECO:0007669"/>
    <property type="project" value="UniProtKB-UniRule"/>
</dbReference>
<dbReference type="EC" id="2.7.1.24" evidence="3 4"/>
<keyword evidence="6" id="KW-1185">Reference proteome</keyword>
<comment type="similarity">
    <text evidence="3">Belongs to the CoaE family.</text>
</comment>
<reference evidence="5" key="1">
    <citation type="submission" date="2021-02" db="EMBL/GenBank/DDBJ databases">
        <title>Sequencing the genomes of 1000 actinobacteria strains.</title>
        <authorList>
            <person name="Klenk H.-P."/>
        </authorList>
    </citation>
    <scope>NUCLEOTIDE SEQUENCE</scope>
    <source>
        <strain evidence="5">DSM 22850</strain>
    </source>
</reference>
<comment type="caution">
    <text evidence="5">The sequence shown here is derived from an EMBL/GenBank/DDBJ whole genome shotgun (WGS) entry which is preliminary data.</text>
</comment>
<comment type="function">
    <text evidence="3">Catalyzes the phosphorylation of the 3'-hydroxyl group of dephosphocoenzyme A to form coenzyme A.</text>
</comment>
<dbReference type="CDD" id="cd02022">
    <property type="entry name" value="DPCK"/>
    <property type="match status" value="1"/>
</dbReference>
<keyword evidence="3 5" id="KW-0418">Kinase</keyword>
<dbReference type="Pfam" id="PF01121">
    <property type="entry name" value="CoaE"/>
    <property type="match status" value="1"/>
</dbReference>
<dbReference type="GO" id="GO:0005737">
    <property type="term" value="C:cytoplasm"/>
    <property type="evidence" value="ECO:0007669"/>
    <property type="project" value="UniProtKB-SubCell"/>
</dbReference>
<organism evidence="5 6">
    <name type="scientific">Leucobacter exalbidus</name>
    <dbReference type="NCBI Taxonomy" id="662960"/>
    <lineage>
        <taxon>Bacteria</taxon>
        <taxon>Bacillati</taxon>
        <taxon>Actinomycetota</taxon>
        <taxon>Actinomycetes</taxon>
        <taxon>Micrococcales</taxon>
        <taxon>Microbacteriaceae</taxon>
        <taxon>Leucobacter</taxon>
    </lineage>
</organism>
<dbReference type="PANTHER" id="PTHR10695:SF46">
    <property type="entry name" value="BIFUNCTIONAL COENZYME A SYNTHASE-RELATED"/>
    <property type="match status" value="1"/>
</dbReference>
<protein>
    <recommendedName>
        <fullName evidence="3 4">Dephospho-CoA kinase</fullName>
        <ecNumber evidence="3 4">2.7.1.24</ecNumber>
    </recommendedName>
    <alternativeName>
        <fullName evidence="3">Dephosphocoenzyme A kinase</fullName>
    </alternativeName>
</protein>
<dbReference type="PROSITE" id="PS51219">
    <property type="entry name" value="DPCK"/>
    <property type="match status" value="1"/>
</dbReference>
<evidence type="ECO:0000256" key="4">
    <source>
        <dbReference type="NCBIfam" id="TIGR00152"/>
    </source>
</evidence>
<name>A0A940PLS0_9MICO</name>
<dbReference type="GO" id="GO:0005524">
    <property type="term" value="F:ATP binding"/>
    <property type="evidence" value="ECO:0007669"/>
    <property type="project" value="UniProtKB-UniRule"/>
</dbReference>
<dbReference type="GO" id="GO:0004140">
    <property type="term" value="F:dephospho-CoA kinase activity"/>
    <property type="evidence" value="ECO:0007669"/>
    <property type="project" value="UniProtKB-UniRule"/>
</dbReference>
<accession>A0A940PLS0</accession>
<keyword evidence="3" id="KW-0173">Coenzyme A biosynthesis</keyword>
<evidence type="ECO:0000256" key="3">
    <source>
        <dbReference type="HAMAP-Rule" id="MF_00376"/>
    </source>
</evidence>
<dbReference type="Gene3D" id="3.40.50.300">
    <property type="entry name" value="P-loop containing nucleotide triphosphate hydrolases"/>
    <property type="match status" value="1"/>
</dbReference>
<comment type="pathway">
    <text evidence="3">Cofactor biosynthesis; coenzyme A biosynthesis; CoA from (R)-pantothenate: step 5/5.</text>
</comment>
<dbReference type="NCBIfam" id="TIGR00152">
    <property type="entry name" value="dephospho-CoA kinase"/>
    <property type="match status" value="1"/>
</dbReference>
<dbReference type="AlphaFoldDB" id="A0A940PLS0"/>
<dbReference type="InterPro" id="IPR027417">
    <property type="entry name" value="P-loop_NTPase"/>
</dbReference>
<proteinExistence type="inferred from homology"/>
<comment type="catalytic activity">
    <reaction evidence="3">
        <text>3'-dephospho-CoA + ATP = ADP + CoA + H(+)</text>
        <dbReference type="Rhea" id="RHEA:18245"/>
        <dbReference type="ChEBI" id="CHEBI:15378"/>
        <dbReference type="ChEBI" id="CHEBI:30616"/>
        <dbReference type="ChEBI" id="CHEBI:57287"/>
        <dbReference type="ChEBI" id="CHEBI:57328"/>
        <dbReference type="ChEBI" id="CHEBI:456216"/>
        <dbReference type="EC" id="2.7.1.24"/>
    </reaction>
</comment>
<dbReference type="EMBL" id="JAFIDA010000001">
    <property type="protein sequence ID" value="MBP1325433.1"/>
    <property type="molecule type" value="Genomic_DNA"/>
</dbReference>
<dbReference type="HAMAP" id="MF_00376">
    <property type="entry name" value="Dephospho_CoA_kinase"/>
    <property type="match status" value="1"/>
</dbReference>
<keyword evidence="3 5" id="KW-0808">Transferase</keyword>
<keyword evidence="1 3" id="KW-0547">Nucleotide-binding</keyword>
<keyword evidence="2 3" id="KW-0067">ATP-binding</keyword>
<gene>
    <name evidence="3" type="primary">coaE</name>
    <name evidence="5" type="ORF">JOF28_000665</name>
</gene>
<feature type="binding site" evidence="3">
    <location>
        <begin position="11"/>
        <end position="16"/>
    </location>
    <ligand>
        <name>ATP</name>
        <dbReference type="ChEBI" id="CHEBI:30616"/>
    </ligand>
</feature>
<comment type="subcellular location">
    <subcellularLocation>
        <location evidence="3">Cytoplasm</location>
    </subcellularLocation>
</comment>
<evidence type="ECO:0000256" key="2">
    <source>
        <dbReference type="ARBA" id="ARBA00022840"/>
    </source>
</evidence>
<dbReference type="SUPFAM" id="SSF52540">
    <property type="entry name" value="P-loop containing nucleoside triphosphate hydrolases"/>
    <property type="match status" value="1"/>
</dbReference>
<keyword evidence="3" id="KW-0963">Cytoplasm</keyword>
<sequence>MLVVALTGGIAAGKSTIGSQLEGLGALRIDADQLAREAVAPGSPGLARVIARFGDELLTAEGALDRAALGEIVFSDPAALAELNAIVHPEVRRLMNESIADARQRADIVVYEIPLLAESEARDTWDVIVTAEAPIETRVARMQQLRAMSEEAARARISHQASESDRRAIADVVIDTGGTPEDTSAQVLQLWQRLQEQLRAQPQT</sequence>
<dbReference type="RefSeq" id="WP_209704462.1">
    <property type="nucleotide sequence ID" value="NZ_JAFIDA010000001.1"/>
</dbReference>
<evidence type="ECO:0000256" key="1">
    <source>
        <dbReference type="ARBA" id="ARBA00022741"/>
    </source>
</evidence>
<dbReference type="PANTHER" id="PTHR10695">
    <property type="entry name" value="DEPHOSPHO-COA KINASE-RELATED"/>
    <property type="match status" value="1"/>
</dbReference>